<keyword evidence="4" id="KW-1185">Reference proteome</keyword>
<organism evidence="3 4">
    <name type="scientific">Niastella caeni</name>
    <dbReference type="NCBI Taxonomy" id="2569763"/>
    <lineage>
        <taxon>Bacteria</taxon>
        <taxon>Pseudomonadati</taxon>
        <taxon>Bacteroidota</taxon>
        <taxon>Chitinophagia</taxon>
        <taxon>Chitinophagales</taxon>
        <taxon>Chitinophagaceae</taxon>
        <taxon>Niastella</taxon>
    </lineage>
</organism>
<dbReference type="PANTHER" id="PTHR34039">
    <property type="entry name" value="UPF0102 PROTEIN YRAN"/>
    <property type="match status" value="1"/>
</dbReference>
<reference evidence="3 4" key="1">
    <citation type="submission" date="2019-04" db="EMBL/GenBank/DDBJ databases">
        <title>Niastella caeni sp. nov., isolated from activated sludge.</title>
        <authorList>
            <person name="Sheng M."/>
        </authorList>
    </citation>
    <scope>NUCLEOTIDE SEQUENCE [LARGE SCALE GENOMIC DNA]</scope>
    <source>
        <strain evidence="3 4">HX-2-15</strain>
    </source>
</reference>
<name>A0A4S8HY96_9BACT</name>
<evidence type="ECO:0000256" key="1">
    <source>
        <dbReference type="ARBA" id="ARBA00006738"/>
    </source>
</evidence>
<dbReference type="SUPFAM" id="SSF52980">
    <property type="entry name" value="Restriction endonuclease-like"/>
    <property type="match status" value="1"/>
</dbReference>
<accession>A0A4S8HY96</accession>
<dbReference type="Pfam" id="PF02021">
    <property type="entry name" value="UPF0102"/>
    <property type="match status" value="1"/>
</dbReference>
<dbReference type="EMBL" id="STFF01000001">
    <property type="protein sequence ID" value="THU40640.1"/>
    <property type="molecule type" value="Genomic_DNA"/>
</dbReference>
<dbReference type="Gene3D" id="3.40.1350.10">
    <property type="match status" value="1"/>
</dbReference>
<dbReference type="CDD" id="cd20736">
    <property type="entry name" value="PoNe_Nuclease"/>
    <property type="match status" value="1"/>
</dbReference>
<dbReference type="AlphaFoldDB" id="A0A4S8HY96"/>
<dbReference type="PANTHER" id="PTHR34039:SF1">
    <property type="entry name" value="UPF0102 PROTEIN YRAN"/>
    <property type="match status" value="1"/>
</dbReference>
<dbReference type="GO" id="GO:0003676">
    <property type="term" value="F:nucleic acid binding"/>
    <property type="evidence" value="ECO:0007669"/>
    <property type="project" value="InterPro"/>
</dbReference>
<dbReference type="HAMAP" id="MF_00048">
    <property type="entry name" value="UPF0102"/>
    <property type="match status" value="1"/>
</dbReference>
<dbReference type="InterPro" id="IPR003509">
    <property type="entry name" value="UPF0102_YraN-like"/>
</dbReference>
<dbReference type="InterPro" id="IPR011856">
    <property type="entry name" value="tRNA_endonuc-like_dom_sf"/>
</dbReference>
<proteinExistence type="inferred from homology"/>
<comment type="caution">
    <text evidence="3">The sequence shown here is derived from an EMBL/GenBank/DDBJ whole genome shotgun (WGS) entry which is preliminary data.</text>
</comment>
<dbReference type="InterPro" id="IPR011335">
    <property type="entry name" value="Restrct_endonuc-II-like"/>
</dbReference>
<sequence length="119" mass="14278">MSYQHHDTGKKGEDMAVVYLQQQNFTILHRNWRHARYEIDVIACRDNVLHIIEVKTRCNLLFGHPEESVSKKKINHLLRSARAFMSQYPQWREVQFNILSITMLPNQPVEYFFIEDVYL</sequence>
<gene>
    <name evidence="3" type="ORF">FAM09_00555</name>
</gene>
<evidence type="ECO:0000256" key="2">
    <source>
        <dbReference type="HAMAP-Rule" id="MF_00048"/>
    </source>
</evidence>
<comment type="similarity">
    <text evidence="1 2">Belongs to the UPF0102 family.</text>
</comment>
<dbReference type="Proteomes" id="UP000306918">
    <property type="component" value="Unassembled WGS sequence"/>
</dbReference>
<protein>
    <recommendedName>
        <fullName evidence="2">UPF0102 protein FAM09_00555</fullName>
    </recommendedName>
</protein>
<dbReference type="RefSeq" id="WP_136575133.1">
    <property type="nucleotide sequence ID" value="NZ_STFF01000001.1"/>
</dbReference>
<evidence type="ECO:0000313" key="4">
    <source>
        <dbReference type="Proteomes" id="UP000306918"/>
    </source>
</evidence>
<evidence type="ECO:0000313" key="3">
    <source>
        <dbReference type="EMBL" id="THU40640.1"/>
    </source>
</evidence>
<dbReference type="OrthoDB" id="9802516at2"/>